<dbReference type="Proteomes" id="UP001254488">
    <property type="component" value="Unassembled WGS sequence"/>
</dbReference>
<feature type="transmembrane region" description="Helical" evidence="1">
    <location>
        <begin position="187"/>
        <end position="213"/>
    </location>
</feature>
<organism evidence="2 3">
    <name type="scientific">Patiriisocius hiemis</name>
    <dbReference type="NCBI Taxonomy" id="3075604"/>
    <lineage>
        <taxon>Bacteria</taxon>
        <taxon>Pseudomonadati</taxon>
        <taxon>Bacteroidota</taxon>
        <taxon>Flavobacteriia</taxon>
        <taxon>Flavobacteriales</taxon>
        <taxon>Flavobacteriaceae</taxon>
        <taxon>Patiriisocius</taxon>
    </lineage>
</organism>
<dbReference type="RefSeq" id="WP_311333301.1">
    <property type="nucleotide sequence ID" value="NZ_JAVRHZ010000006.1"/>
</dbReference>
<accession>A0ABU2YF99</accession>
<gene>
    <name evidence="2" type="ORF">RM538_10060</name>
</gene>
<evidence type="ECO:0000313" key="2">
    <source>
        <dbReference type="EMBL" id="MDT0556349.1"/>
    </source>
</evidence>
<feature type="transmembrane region" description="Helical" evidence="1">
    <location>
        <begin position="220"/>
        <end position="246"/>
    </location>
</feature>
<feature type="transmembrane region" description="Helical" evidence="1">
    <location>
        <begin position="148"/>
        <end position="167"/>
    </location>
</feature>
<keyword evidence="1" id="KW-0472">Membrane</keyword>
<feature type="transmembrane region" description="Helical" evidence="1">
    <location>
        <begin position="101"/>
        <end position="118"/>
    </location>
</feature>
<comment type="caution">
    <text evidence="2">The sequence shown here is derived from an EMBL/GenBank/DDBJ whole genome shotgun (WGS) entry which is preliminary data.</text>
</comment>
<keyword evidence="1" id="KW-0812">Transmembrane</keyword>
<name>A0ABU2YF99_9FLAO</name>
<evidence type="ECO:0000256" key="1">
    <source>
        <dbReference type="SAM" id="Phobius"/>
    </source>
</evidence>
<keyword evidence="3" id="KW-1185">Reference proteome</keyword>
<evidence type="ECO:0008006" key="4">
    <source>
        <dbReference type="Google" id="ProtNLM"/>
    </source>
</evidence>
<keyword evidence="1" id="KW-1133">Transmembrane helix</keyword>
<protein>
    <recommendedName>
        <fullName evidence="4">Lysylphosphatidylglycerol synthase-like protein</fullName>
    </recommendedName>
</protein>
<reference evidence="2 3" key="1">
    <citation type="submission" date="2023-09" db="EMBL/GenBank/DDBJ databases">
        <authorList>
            <person name="Rey-Velasco X."/>
        </authorList>
    </citation>
    <scope>NUCLEOTIDE SEQUENCE [LARGE SCALE GENOMIC DNA]</scope>
    <source>
        <strain evidence="2 3">W242</strain>
    </source>
</reference>
<proteinExistence type="predicted"/>
<evidence type="ECO:0000313" key="3">
    <source>
        <dbReference type="Proteomes" id="UP001254488"/>
    </source>
</evidence>
<dbReference type="EMBL" id="JAVRHZ010000006">
    <property type="protein sequence ID" value="MDT0556349.1"/>
    <property type="molecule type" value="Genomic_DNA"/>
</dbReference>
<feature type="transmembrane region" description="Helical" evidence="1">
    <location>
        <begin position="62"/>
        <end position="89"/>
    </location>
</feature>
<sequence>MTNWLLEILKWKLLASRVHLISFKTAAKQSLSAHAIGLLTPNRIGDYGAKAMFYPSKKRKKILVLNFLGNGMQLLTTLLFGIIGVIITVSSYSISIKPTNIILAIIVIVLFIVLGYLFKERELLVKGFSLKNIWIFFRELPATFNLKIGALSILRYIVFSALFYLVLKFLGADTKVNETAPLIFTMYLLVSITPTLFILDVVVRGGIAVWVFSLMGVPEVLVLCSVLYMWLLNFALPAFIGNLIFIQYKPKSL</sequence>